<dbReference type="RefSeq" id="WP_005122206.1">
    <property type="nucleotide sequence ID" value="NC_021282.1"/>
</dbReference>
<dbReference type="Proteomes" id="UP000013961">
    <property type="component" value="Chromosome"/>
</dbReference>
<name>A0AB33A8T4_9MYCO</name>
<accession>A0AB33A8T4</accession>
<sequence length="61" mass="7048">MTKLSYNREEAAQEVGISVDKLDQERRAGRICPRYVGSKPVYEHDELKRWLESLPSEPKSA</sequence>
<protein>
    <recommendedName>
        <fullName evidence="3">Helix-turn-helix domain-containing protein</fullName>
    </recommendedName>
</protein>
<evidence type="ECO:0000313" key="1">
    <source>
        <dbReference type="EMBL" id="AGM28137.1"/>
    </source>
</evidence>
<dbReference type="EMBL" id="CP004374">
    <property type="protein sequence ID" value="AGM28137.1"/>
    <property type="molecule type" value="Genomic_DNA"/>
</dbReference>
<evidence type="ECO:0000313" key="2">
    <source>
        <dbReference type="Proteomes" id="UP000013961"/>
    </source>
</evidence>
<gene>
    <name evidence="1" type="ORF">MASS_1535</name>
</gene>
<reference evidence="1 2" key="1">
    <citation type="journal article" date="2013" name="Genome Announc.">
        <title>Complete Genome Sequence of Mycobacterium massiliense Clinical Strain Asan 50594, Belonging to the Type II Genotype.</title>
        <authorList>
            <person name="Kim B.J."/>
            <person name="Kim B.R."/>
            <person name="Hong S.H."/>
            <person name="Seok S.H."/>
            <person name="Kook Y.H."/>
            <person name="Kim B.J."/>
        </authorList>
    </citation>
    <scope>NUCLEOTIDE SEQUENCE [LARGE SCALE GENOMIC DNA]</scope>
    <source>
        <strain evidence="1 2">50594</strain>
    </source>
</reference>
<evidence type="ECO:0008006" key="3">
    <source>
        <dbReference type="Google" id="ProtNLM"/>
    </source>
</evidence>
<dbReference type="AlphaFoldDB" id="A0AB33A8T4"/>
<dbReference type="InterPro" id="IPR009061">
    <property type="entry name" value="DNA-bd_dom_put_sf"/>
</dbReference>
<proteinExistence type="predicted"/>
<dbReference type="SUPFAM" id="SSF46955">
    <property type="entry name" value="Putative DNA-binding domain"/>
    <property type="match status" value="1"/>
</dbReference>
<organism evidence="1 2">
    <name type="scientific">Mycobacteroides abscessus subsp. bolletii 50594</name>
    <dbReference type="NCBI Taxonomy" id="1303024"/>
    <lineage>
        <taxon>Bacteria</taxon>
        <taxon>Bacillati</taxon>
        <taxon>Actinomycetota</taxon>
        <taxon>Actinomycetes</taxon>
        <taxon>Mycobacteriales</taxon>
        <taxon>Mycobacteriaceae</taxon>
        <taxon>Mycobacteroides</taxon>
        <taxon>Mycobacteroides abscessus</taxon>
    </lineage>
</organism>
<dbReference type="KEGG" id="mabb:MASS_1535"/>